<dbReference type="InterPro" id="IPR045087">
    <property type="entry name" value="Cu-oxidase_fam"/>
</dbReference>
<dbReference type="GO" id="GO:0016491">
    <property type="term" value="F:oxidoreductase activity"/>
    <property type="evidence" value="ECO:0007669"/>
    <property type="project" value="TreeGrafter"/>
</dbReference>
<evidence type="ECO:0000256" key="2">
    <source>
        <dbReference type="SAM" id="SignalP"/>
    </source>
</evidence>
<sequence length="96" mass="10905">MHVLVLLLLAALCCYIPTQAALVRYTFMVQETNYTRLCSSKNILTVNGQYPGPNISARRGDIVIVDVINQDTIIRFSKKIILSDEEGTLWWHAHND</sequence>
<accession>A0A2U1LCV1</accession>
<dbReference type="Proteomes" id="UP000245207">
    <property type="component" value="Unassembled WGS sequence"/>
</dbReference>
<protein>
    <submittedName>
        <fullName evidence="4">Cupredoxin</fullName>
    </submittedName>
</protein>
<dbReference type="EMBL" id="PKPP01010082">
    <property type="protein sequence ID" value="PWA46837.1"/>
    <property type="molecule type" value="Genomic_DNA"/>
</dbReference>
<dbReference type="GO" id="GO:0005507">
    <property type="term" value="F:copper ion binding"/>
    <property type="evidence" value="ECO:0007669"/>
    <property type="project" value="InterPro"/>
</dbReference>
<feature type="signal peptide" evidence="2">
    <location>
        <begin position="1"/>
        <end position="20"/>
    </location>
</feature>
<dbReference type="InterPro" id="IPR011707">
    <property type="entry name" value="Cu-oxidase-like_N"/>
</dbReference>
<gene>
    <name evidence="4" type="ORF">CTI12_AA477570</name>
</gene>
<reference evidence="4 5" key="1">
    <citation type="journal article" date="2018" name="Mol. Plant">
        <title>The genome of Artemisia annua provides insight into the evolution of Asteraceae family and artemisinin biosynthesis.</title>
        <authorList>
            <person name="Shen Q."/>
            <person name="Zhang L."/>
            <person name="Liao Z."/>
            <person name="Wang S."/>
            <person name="Yan T."/>
            <person name="Shi P."/>
            <person name="Liu M."/>
            <person name="Fu X."/>
            <person name="Pan Q."/>
            <person name="Wang Y."/>
            <person name="Lv Z."/>
            <person name="Lu X."/>
            <person name="Zhang F."/>
            <person name="Jiang W."/>
            <person name="Ma Y."/>
            <person name="Chen M."/>
            <person name="Hao X."/>
            <person name="Li L."/>
            <person name="Tang Y."/>
            <person name="Lv G."/>
            <person name="Zhou Y."/>
            <person name="Sun X."/>
            <person name="Brodelius P.E."/>
            <person name="Rose J.K.C."/>
            <person name="Tang K."/>
        </authorList>
    </citation>
    <scope>NUCLEOTIDE SEQUENCE [LARGE SCALE GENOMIC DNA]</scope>
    <source>
        <strain evidence="5">cv. Huhao1</strain>
        <tissue evidence="4">Leaf</tissue>
    </source>
</reference>
<evidence type="ECO:0000313" key="4">
    <source>
        <dbReference type="EMBL" id="PWA46837.1"/>
    </source>
</evidence>
<name>A0A2U1LCV1_ARTAN</name>
<dbReference type="InterPro" id="IPR008972">
    <property type="entry name" value="Cupredoxin"/>
</dbReference>
<dbReference type="PANTHER" id="PTHR11709:SF443">
    <property type="entry name" value="LACCASE-15"/>
    <property type="match status" value="1"/>
</dbReference>
<feature type="domain" description="Plastocyanin-like" evidence="3">
    <location>
        <begin position="29"/>
        <end position="70"/>
    </location>
</feature>
<keyword evidence="2" id="KW-0732">Signal</keyword>
<organism evidence="4 5">
    <name type="scientific">Artemisia annua</name>
    <name type="common">Sweet wormwood</name>
    <dbReference type="NCBI Taxonomy" id="35608"/>
    <lineage>
        <taxon>Eukaryota</taxon>
        <taxon>Viridiplantae</taxon>
        <taxon>Streptophyta</taxon>
        <taxon>Embryophyta</taxon>
        <taxon>Tracheophyta</taxon>
        <taxon>Spermatophyta</taxon>
        <taxon>Magnoliopsida</taxon>
        <taxon>eudicotyledons</taxon>
        <taxon>Gunneridae</taxon>
        <taxon>Pentapetalae</taxon>
        <taxon>asterids</taxon>
        <taxon>campanulids</taxon>
        <taxon>Asterales</taxon>
        <taxon>Asteraceae</taxon>
        <taxon>Asteroideae</taxon>
        <taxon>Anthemideae</taxon>
        <taxon>Artemisiinae</taxon>
        <taxon>Artemisia</taxon>
    </lineage>
</organism>
<dbReference type="SUPFAM" id="SSF49503">
    <property type="entry name" value="Cupredoxins"/>
    <property type="match status" value="1"/>
</dbReference>
<dbReference type="AlphaFoldDB" id="A0A2U1LCV1"/>
<comment type="similarity">
    <text evidence="1">Belongs to the multicopper oxidase family.</text>
</comment>
<proteinExistence type="inferred from homology"/>
<dbReference type="Pfam" id="PF07732">
    <property type="entry name" value="Cu-oxidase_3"/>
    <property type="match status" value="1"/>
</dbReference>
<feature type="chain" id="PRO_5015408086" evidence="2">
    <location>
        <begin position="21"/>
        <end position="96"/>
    </location>
</feature>
<evidence type="ECO:0000313" key="5">
    <source>
        <dbReference type="Proteomes" id="UP000245207"/>
    </source>
</evidence>
<dbReference type="Gene3D" id="2.60.40.420">
    <property type="entry name" value="Cupredoxins - blue copper proteins"/>
    <property type="match status" value="1"/>
</dbReference>
<dbReference type="PANTHER" id="PTHR11709">
    <property type="entry name" value="MULTI-COPPER OXIDASE"/>
    <property type="match status" value="1"/>
</dbReference>
<dbReference type="STRING" id="35608.A0A2U1LCV1"/>
<keyword evidence="5" id="KW-1185">Reference proteome</keyword>
<dbReference type="OrthoDB" id="2121828at2759"/>
<comment type="caution">
    <text evidence="4">The sequence shown here is derived from an EMBL/GenBank/DDBJ whole genome shotgun (WGS) entry which is preliminary data.</text>
</comment>
<evidence type="ECO:0000259" key="3">
    <source>
        <dbReference type="Pfam" id="PF07732"/>
    </source>
</evidence>
<evidence type="ECO:0000256" key="1">
    <source>
        <dbReference type="ARBA" id="ARBA00010609"/>
    </source>
</evidence>